<accession>A0A410QDQ2</accession>
<proteinExistence type="predicted"/>
<gene>
    <name evidence="2" type="ORF">EQM13_10910</name>
</gene>
<dbReference type="InterPro" id="IPR021778">
    <property type="entry name" value="Se/S_carrier-like"/>
</dbReference>
<feature type="domain" description="Putative Se/S carrier protein-like" evidence="1">
    <location>
        <begin position="6"/>
        <end position="74"/>
    </location>
</feature>
<name>A0A410QDQ2_9FIRM</name>
<sequence length="90" mass="10457">MAGRKYYLTVIRSRNHAVKLHYVLDILDSNKFHLVSTPCEIQAGCSYSIKFYNLNDLSIIENEAKELSIEIFGTFSFERKEGKNIIKRIN</sequence>
<dbReference type="Pfam" id="PF11823">
    <property type="entry name" value="Se_S_carrier"/>
    <property type="match status" value="1"/>
</dbReference>
<evidence type="ECO:0000313" key="3">
    <source>
        <dbReference type="Proteomes" id="UP000287969"/>
    </source>
</evidence>
<keyword evidence="3" id="KW-1185">Reference proteome</keyword>
<evidence type="ECO:0000313" key="2">
    <source>
        <dbReference type="EMBL" id="QAT62059.1"/>
    </source>
</evidence>
<evidence type="ECO:0000259" key="1">
    <source>
        <dbReference type="Pfam" id="PF11823"/>
    </source>
</evidence>
<dbReference type="AlphaFoldDB" id="A0A410QDQ2"/>
<reference evidence="3" key="1">
    <citation type="submission" date="2019-01" db="EMBL/GenBank/DDBJ databases">
        <title>Draft genomes of a novel of Sporanaerobacter strains.</title>
        <authorList>
            <person name="Ma S."/>
        </authorList>
    </citation>
    <scope>NUCLEOTIDE SEQUENCE [LARGE SCALE GENOMIC DNA]</scope>
    <source>
        <strain evidence="3">NJN-17</strain>
    </source>
</reference>
<dbReference type="KEGG" id="spoa:EQM13_10910"/>
<dbReference type="Proteomes" id="UP000287969">
    <property type="component" value="Chromosome"/>
</dbReference>
<protein>
    <submittedName>
        <fullName evidence="2">DUF3343 domain-containing protein</fullName>
    </submittedName>
</protein>
<dbReference type="OrthoDB" id="1708101at2"/>
<dbReference type="EMBL" id="CP035282">
    <property type="protein sequence ID" value="QAT62059.1"/>
    <property type="molecule type" value="Genomic_DNA"/>
</dbReference>
<dbReference type="RefSeq" id="WP_071139090.1">
    <property type="nucleotide sequence ID" value="NZ_CP035282.1"/>
</dbReference>
<organism evidence="2 3">
    <name type="scientific">Acidilutibacter cellobiosedens</name>
    <dbReference type="NCBI Taxonomy" id="2507161"/>
    <lineage>
        <taxon>Bacteria</taxon>
        <taxon>Bacillati</taxon>
        <taxon>Bacillota</taxon>
        <taxon>Tissierellia</taxon>
        <taxon>Tissierellales</taxon>
        <taxon>Acidilutibacteraceae</taxon>
        <taxon>Acidilutibacter</taxon>
    </lineage>
</organism>